<keyword evidence="4" id="KW-1185">Reference proteome</keyword>
<dbReference type="Proteomes" id="UP000182840">
    <property type="component" value="Chromosome"/>
</dbReference>
<gene>
    <name evidence="3" type="ORF">BSQ44_04935</name>
</gene>
<dbReference type="PANTHER" id="PTHR13847:SF281">
    <property type="entry name" value="FAD DEPENDENT OXIDOREDUCTASE DOMAIN-CONTAINING PROTEIN"/>
    <property type="match status" value="1"/>
</dbReference>
<dbReference type="Pfam" id="PF01266">
    <property type="entry name" value="DAO"/>
    <property type="match status" value="1"/>
</dbReference>
<feature type="domain" description="FAD dependent oxidoreductase" evidence="2">
    <location>
        <begin position="8"/>
        <end position="360"/>
    </location>
</feature>
<dbReference type="SUPFAM" id="SSF51905">
    <property type="entry name" value="FAD/NAD(P)-binding domain"/>
    <property type="match status" value="1"/>
</dbReference>
<sequence length="405" mass="43368">MAPGEEVDLLVVGGGFLGLSTALHAREAGLSVRLVEAARIGSGASGLNGGQVIPGLKYDPETLLSQFGDELGETLVRFAAGTADAVFDLIDRHAMSVPRGRSGWIQAAHTRTALEAQRERNRQWSARGASVALLGEHEVGEMTGASGYLGGWLDRRAGVVDPLALVMELARVAGENGTLICEDDPVSSLRHTGGLWHATTRSGAAVAAKKVVVATNAYADGLVPGLRESLVPLHSFQVATAPLPPELDAAILPHGQAVSDSRRILVYYRKTPDGRLAMGGRGRQSRPRSASDWRHIERAMTRVFPALKGVKIDYRWYGRVAVTPDHLPHIHEPEPGLVTAAGCQGRGVGLMIALGKRLARYAAEGDRRILPLPIQPIRPIPFHAMRQIGVAGAIAWYRLLDGLER</sequence>
<dbReference type="Gene3D" id="3.30.9.10">
    <property type="entry name" value="D-Amino Acid Oxidase, subunit A, domain 2"/>
    <property type="match status" value="1"/>
</dbReference>
<accession>A0A1L3SYF6</accession>
<evidence type="ECO:0000259" key="2">
    <source>
        <dbReference type="Pfam" id="PF01266"/>
    </source>
</evidence>
<dbReference type="KEGG" id="meso:BSQ44_04935"/>
<dbReference type="GO" id="GO:0005737">
    <property type="term" value="C:cytoplasm"/>
    <property type="evidence" value="ECO:0007669"/>
    <property type="project" value="TreeGrafter"/>
</dbReference>
<proteinExistence type="predicted"/>
<dbReference type="GO" id="GO:0016491">
    <property type="term" value="F:oxidoreductase activity"/>
    <property type="evidence" value="ECO:0007669"/>
    <property type="project" value="UniProtKB-KW"/>
</dbReference>
<evidence type="ECO:0000313" key="3">
    <source>
        <dbReference type="EMBL" id="APH74410.1"/>
    </source>
</evidence>
<dbReference type="InterPro" id="IPR006076">
    <property type="entry name" value="FAD-dep_OxRdtase"/>
</dbReference>
<reference evidence="4" key="1">
    <citation type="submission" date="2016-11" db="EMBL/GenBank/DDBJ databases">
        <title>Mesorhizobium oceanicum sp. nov., isolated from deep seawater in South China Sea.</title>
        <authorList>
            <person name="Fu G.-Y."/>
        </authorList>
    </citation>
    <scope>NUCLEOTIDE SEQUENCE [LARGE SCALE GENOMIC DNA]</scope>
    <source>
        <strain evidence="4">B7</strain>
    </source>
</reference>
<organism evidence="3 4">
    <name type="scientific">Aquibium oceanicum</name>
    <dbReference type="NCBI Taxonomy" id="1670800"/>
    <lineage>
        <taxon>Bacteria</taxon>
        <taxon>Pseudomonadati</taxon>
        <taxon>Pseudomonadota</taxon>
        <taxon>Alphaproteobacteria</taxon>
        <taxon>Hyphomicrobiales</taxon>
        <taxon>Phyllobacteriaceae</taxon>
        <taxon>Aquibium</taxon>
    </lineage>
</organism>
<keyword evidence="1" id="KW-0560">Oxidoreductase</keyword>
<evidence type="ECO:0000313" key="4">
    <source>
        <dbReference type="Proteomes" id="UP000182840"/>
    </source>
</evidence>
<dbReference type="STRING" id="1670800.BSQ44_04935"/>
<evidence type="ECO:0000256" key="1">
    <source>
        <dbReference type="ARBA" id="ARBA00023002"/>
    </source>
</evidence>
<name>A0A1L3SYF6_9HYPH</name>
<protein>
    <submittedName>
        <fullName evidence="3">FAD-dependent oxidoreductase</fullName>
    </submittedName>
</protein>
<dbReference type="PANTHER" id="PTHR13847">
    <property type="entry name" value="SARCOSINE DEHYDROGENASE-RELATED"/>
    <property type="match status" value="1"/>
</dbReference>
<dbReference type="AlphaFoldDB" id="A0A1L3SYF6"/>
<dbReference type="Gene3D" id="3.50.50.60">
    <property type="entry name" value="FAD/NAD(P)-binding domain"/>
    <property type="match status" value="1"/>
</dbReference>
<dbReference type="EMBL" id="CP018171">
    <property type="protein sequence ID" value="APH74410.1"/>
    <property type="molecule type" value="Genomic_DNA"/>
</dbReference>
<dbReference type="InterPro" id="IPR036188">
    <property type="entry name" value="FAD/NAD-bd_sf"/>
</dbReference>